<dbReference type="RefSeq" id="WP_115122031.1">
    <property type="nucleotide sequence ID" value="NZ_QRAO01000001.1"/>
</dbReference>
<keyword evidence="1" id="KW-0472">Membrane</keyword>
<accession>A0A370QIX0</accession>
<dbReference type="Proteomes" id="UP000255317">
    <property type="component" value="Unassembled WGS sequence"/>
</dbReference>
<feature type="transmembrane region" description="Helical" evidence="1">
    <location>
        <begin position="85"/>
        <end position="103"/>
    </location>
</feature>
<feature type="transmembrane region" description="Helical" evidence="1">
    <location>
        <begin position="60"/>
        <end position="79"/>
    </location>
</feature>
<dbReference type="AlphaFoldDB" id="A0A370QIX0"/>
<name>A0A370QIX0_9FLAO</name>
<proteinExistence type="predicted"/>
<protein>
    <submittedName>
        <fullName evidence="2">Uncharacterized protein</fullName>
    </submittedName>
</protein>
<organism evidence="2 3">
    <name type="scientific">Marinirhabdus gelatinilytica</name>
    <dbReference type="NCBI Taxonomy" id="1703343"/>
    <lineage>
        <taxon>Bacteria</taxon>
        <taxon>Pseudomonadati</taxon>
        <taxon>Bacteroidota</taxon>
        <taxon>Flavobacteriia</taxon>
        <taxon>Flavobacteriales</taxon>
        <taxon>Flavobacteriaceae</taxon>
    </lineage>
</organism>
<evidence type="ECO:0000313" key="2">
    <source>
        <dbReference type="EMBL" id="RDK88314.1"/>
    </source>
</evidence>
<reference evidence="2 3" key="1">
    <citation type="submission" date="2018-07" db="EMBL/GenBank/DDBJ databases">
        <title>Genomic Encyclopedia of Type Strains, Phase IV (KMG-IV): sequencing the most valuable type-strain genomes for metagenomic binning, comparative biology and taxonomic classification.</title>
        <authorList>
            <person name="Goeker M."/>
        </authorList>
    </citation>
    <scope>NUCLEOTIDE SEQUENCE [LARGE SCALE GENOMIC DNA]</scope>
    <source>
        <strain evidence="2 3">DSM 101478</strain>
    </source>
</reference>
<keyword evidence="1" id="KW-0812">Transmembrane</keyword>
<dbReference type="OrthoDB" id="1438982at2"/>
<gene>
    <name evidence="2" type="ORF">C8D94_101184</name>
</gene>
<evidence type="ECO:0000256" key="1">
    <source>
        <dbReference type="SAM" id="Phobius"/>
    </source>
</evidence>
<dbReference type="EMBL" id="QRAO01000001">
    <property type="protein sequence ID" value="RDK88314.1"/>
    <property type="molecule type" value="Genomic_DNA"/>
</dbReference>
<evidence type="ECO:0000313" key="3">
    <source>
        <dbReference type="Proteomes" id="UP000255317"/>
    </source>
</evidence>
<keyword evidence="1" id="KW-1133">Transmembrane helix</keyword>
<sequence>MKTFTQKHGFEKRSYTIHQEEGVVDVHHKDLKKQQKFQIELLDIGNKIQYEQDNTLPGKITLVIFIAIALSCTIYYFYAPPDDKGSMVVGGIVFTALALFGYFKPHTDDLIIAGGNKTIRLFRKQPNQKIVLDFANSLIASANEKRKEIAINFTLEKYEFEANLKWLLANKIIDQEEYESLLQDYEINRIIMRPGN</sequence>
<comment type="caution">
    <text evidence="2">The sequence shown here is derived from an EMBL/GenBank/DDBJ whole genome shotgun (WGS) entry which is preliminary data.</text>
</comment>
<keyword evidence="3" id="KW-1185">Reference proteome</keyword>